<dbReference type="PRINTS" id="PR00081">
    <property type="entry name" value="GDHRDH"/>
</dbReference>
<dbReference type="InterPro" id="IPR057326">
    <property type="entry name" value="KR_dom"/>
</dbReference>
<dbReference type="Gene3D" id="3.40.50.720">
    <property type="entry name" value="NAD(P)-binding Rossmann-like Domain"/>
    <property type="match status" value="1"/>
</dbReference>
<dbReference type="Proteomes" id="UP000295238">
    <property type="component" value="Unassembled WGS sequence"/>
</dbReference>
<name>A0A4R5UJB7_9HYPH</name>
<proteinExistence type="inferred from homology"/>
<dbReference type="SMART" id="SM00822">
    <property type="entry name" value="PKS_KR"/>
    <property type="match status" value="1"/>
</dbReference>
<dbReference type="InterPro" id="IPR020904">
    <property type="entry name" value="Sc_DH/Rdtase_CS"/>
</dbReference>
<accession>A0A4R5UJB7</accession>
<dbReference type="OrthoDB" id="9781689at2"/>
<dbReference type="GO" id="GO:0016020">
    <property type="term" value="C:membrane"/>
    <property type="evidence" value="ECO:0007669"/>
    <property type="project" value="TreeGrafter"/>
</dbReference>
<evidence type="ECO:0000313" key="5">
    <source>
        <dbReference type="Proteomes" id="UP000295238"/>
    </source>
</evidence>
<dbReference type="PANTHER" id="PTHR44196">
    <property type="entry name" value="DEHYDROGENASE/REDUCTASE SDR FAMILY MEMBER 7B"/>
    <property type="match status" value="1"/>
</dbReference>
<comment type="caution">
    <text evidence="4">The sequence shown here is derived from an EMBL/GenBank/DDBJ whole genome shotgun (WGS) entry which is preliminary data.</text>
</comment>
<organism evidence="4 5">
    <name type="scientific">Rhizobium deserti</name>
    <dbReference type="NCBI Taxonomy" id="2547961"/>
    <lineage>
        <taxon>Bacteria</taxon>
        <taxon>Pseudomonadati</taxon>
        <taxon>Pseudomonadota</taxon>
        <taxon>Alphaproteobacteria</taxon>
        <taxon>Hyphomicrobiales</taxon>
        <taxon>Rhizobiaceae</taxon>
        <taxon>Rhizobium/Agrobacterium group</taxon>
        <taxon>Rhizobium</taxon>
    </lineage>
</organism>
<evidence type="ECO:0000313" key="4">
    <source>
        <dbReference type="EMBL" id="TDK36853.1"/>
    </source>
</evidence>
<dbReference type="SUPFAM" id="SSF51735">
    <property type="entry name" value="NAD(P)-binding Rossmann-fold domains"/>
    <property type="match status" value="1"/>
</dbReference>
<comment type="similarity">
    <text evidence="1">Belongs to the short-chain dehydrogenases/reductases (SDR) family.</text>
</comment>
<dbReference type="Pfam" id="PF00106">
    <property type="entry name" value="adh_short"/>
    <property type="match status" value="1"/>
</dbReference>
<evidence type="ECO:0000259" key="3">
    <source>
        <dbReference type="SMART" id="SM00822"/>
    </source>
</evidence>
<feature type="domain" description="Ketoreductase" evidence="3">
    <location>
        <begin position="8"/>
        <end position="194"/>
    </location>
</feature>
<dbReference type="PROSITE" id="PS00061">
    <property type="entry name" value="ADH_SHORT"/>
    <property type="match status" value="1"/>
</dbReference>
<dbReference type="PANTHER" id="PTHR44196:SF1">
    <property type="entry name" value="DEHYDROGENASE_REDUCTASE SDR FAMILY MEMBER 7B"/>
    <property type="match status" value="1"/>
</dbReference>
<sequence>MRKPLARRTVVITGGSAGVGRAVAHSFARRGWRVALLARGRRRLDSVAAEVRALGGEAMVLPTDVADAAAVRRAADQVTAAWGGIDFWINNAMVTVFGRAEDATPEEYKRVTEVTYLGQVHGTLTALRHMSERGRGTIICIGSALAYRSIPLQAAYCGAKSATRGFVDSLRCELLHDNSPVKLTMVHLPAVNTPQFSWARCKMDRQPRPVAPVFAPEAIAEEIYHGALSAPRELWIGMPTVKTIIGGMAMPGLTDRMAASQAYDGQLDSGAVPLSRKDNLFEPVDLDEGVNEGRFSAESSGSVGSISATGARMIVAGAGMAVLAASRLLPRLKGGGR</sequence>
<dbReference type="InterPro" id="IPR002347">
    <property type="entry name" value="SDR_fam"/>
</dbReference>
<dbReference type="GO" id="GO:0016491">
    <property type="term" value="F:oxidoreductase activity"/>
    <property type="evidence" value="ECO:0007669"/>
    <property type="project" value="UniProtKB-KW"/>
</dbReference>
<protein>
    <submittedName>
        <fullName evidence="4">SDR family NAD(P)-dependent oxidoreductase</fullName>
    </submittedName>
</protein>
<evidence type="ECO:0000256" key="2">
    <source>
        <dbReference type="ARBA" id="ARBA00023002"/>
    </source>
</evidence>
<reference evidence="4 5" key="1">
    <citation type="submission" date="2019-03" db="EMBL/GenBank/DDBJ databases">
        <title>Rhizobium sp. nov., an bacterium isolated from biocrust in Mu Us Desert.</title>
        <authorList>
            <person name="Lixiong L."/>
        </authorList>
    </citation>
    <scope>NUCLEOTIDE SEQUENCE [LARGE SCALE GENOMIC DNA]</scope>
    <source>
        <strain evidence="4 5">SPY-1</strain>
    </source>
</reference>
<gene>
    <name evidence="4" type="ORF">E2F50_08045</name>
</gene>
<keyword evidence="2" id="KW-0560">Oxidoreductase</keyword>
<evidence type="ECO:0000256" key="1">
    <source>
        <dbReference type="ARBA" id="ARBA00006484"/>
    </source>
</evidence>
<dbReference type="InterPro" id="IPR036291">
    <property type="entry name" value="NAD(P)-bd_dom_sf"/>
</dbReference>
<dbReference type="AlphaFoldDB" id="A0A4R5UJB7"/>
<dbReference type="EMBL" id="SMTL01000002">
    <property type="protein sequence ID" value="TDK36853.1"/>
    <property type="molecule type" value="Genomic_DNA"/>
</dbReference>
<dbReference type="RefSeq" id="WP_133315631.1">
    <property type="nucleotide sequence ID" value="NZ_SMTL01000002.1"/>
</dbReference>
<keyword evidence="5" id="KW-1185">Reference proteome</keyword>
<dbReference type="NCBIfam" id="NF005495">
    <property type="entry name" value="PRK07109.1"/>
    <property type="match status" value="1"/>
</dbReference>